<feature type="region of interest" description="Disordered" evidence="2">
    <location>
        <begin position="549"/>
        <end position="610"/>
    </location>
</feature>
<keyword evidence="4" id="KW-1185">Reference proteome</keyword>
<gene>
    <name evidence="3" type="ORF">AK812_SmicGene26866</name>
</gene>
<dbReference type="OrthoDB" id="416480at2759"/>
<comment type="caution">
    <text evidence="3">The sequence shown here is derived from an EMBL/GenBank/DDBJ whole genome shotgun (WGS) entry which is preliminary data.</text>
</comment>
<accession>A0A1Q9D8H8</accession>
<evidence type="ECO:0000313" key="4">
    <source>
        <dbReference type="Proteomes" id="UP000186817"/>
    </source>
</evidence>
<reference evidence="3 4" key="1">
    <citation type="submission" date="2016-02" db="EMBL/GenBank/DDBJ databases">
        <title>Genome analysis of coral dinoflagellate symbionts highlights evolutionary adaptations to a symbiotic lifestyle.</title>
        <authorList>
            <person name="Aranda M."/>
            <person name="Li Y."/>
            <person name="Liew Y.J."/>
            <person name="Baumgarten S."/>
            <person name="Simakov O."/>
            <person name="Wilson M."/>
            <person name="Piel J."/>
            <person name="Ashoor H."/>
            <person name="Bougouffa S."/>
            <person name="Bajic V.B."/>
            <person name="Ryu T."/>
            <person name="Ravasi T."/>
            <person name="Bayer T."/>
            <person name="Micklem G."/>
            <person name="Kim H."/>
            <person name="Bhak J."/>
            <person name="Lajeunesse T.C."/>
            <person name="Voolstra C.R."/>
        </authorList>
    </citation>
    <scope>NUCLEOTIDE SEQUENCE [LARGE SCALE GENOMIC DNA]</scope>
    <source>
        <strain evidence="3 4">CCMP2467</strain>
    </source>
</reference>
<organism evidence="3 4">
    <name type="scientific">Symbiodinium microadriaticum</name>
    <name type="common">Dinoflagellate</name>
    <name type="synonym">Zooxanthella microadriatica</name>
    <dbReference type="NCBI Taxonomy" id="2951"/>
    <lineage>
        <taxon>Eukaryota</taxon>
        <taxon>Sar</taxon>
        <taxon>Alveolata</taxon>
        <taxon>Dinophyceae</taxon>
        <taxon>Suessiales</taxon>
        <taxon>Symbiodiniaceae</taxon>
        <taxon>Symbiodinium</taxon>
    </lineage>
</organism>
<dbReference type="AlphaFoldDB" id="A0A1Q9D8H8"/>
<dbReference type="Proteomes" id="UP000186817">
    <property type="component" value="Unassembled WGS sequence"/>
</dbReference>
<evidence type="ECO:0000313" key="3">
    <source>
        <dbReference type="EMBL" id="OLP91446.1"/>
    </source>
</evidence>
<feature type="region of interest" description="Disordered" evidence="2">
    <location>
        <begin position="726"/>
        <end position="756"/>
    </location>
</feature>
<feature type="compositionally biased region" description="Basic and acidic residues" evidence="2">
    <location>
        <begin position="740"/>
        <end position="756"/>
    </location>
</feature>
<proteinExistence type="predicted"/>
<feature type="coiled-coil region" evidence="1">
    <location>
        <begin position="484"/>
        <end position="521"/>
    </location>
</feature>
<protein>
    <submittedName>
        <fullName evidence="3">Uncharacterized protein</fullName>
    </submittedName>
</protein>
<keyword evidence="1" id="KW-0175">Coiled coil</keyword>
<evidence type="ECO:0000256" key="2">
    <source>
        <dbReference type="SAM" id="MobiDB-lite"/>
    </source>
</evidence>
<dbReference type="EMBL" id="LSRX01000665">
    <property type="protein sequence ID" value="OLP91446.1"/>
    <property type="molecule type" value="Genomic_DNA"/>
</dbReference>
<evidence type="ECO:0000256" key="1">
    <source>
        <dbReference type="SAM" id="Coils"/>
    </source>
</evidence>
<sequence length="1084" mass="121808">MRHQAALVSDENANDEDYSEILQGLLQLQAAGKHEDSDDFVWDMETDVEDAEDKGVVEDEDAIPEWEDEAVTFVADELLTKLRNEVEHFLRQQDPVAPSDRAMRVCPFCPSRAWPERKGTSVIHHHVKAYHSQSRQYVASGTKQMKVILALFGRDQCHGGLSRDYLRADIMRRTVQLALNSKHNAIDKCIRLVLTERGPEYWHSDTVRAGPVRRVRNLYYTRGMAQLVYEEMLNHNAKAGSTYTVVSTRVMQPLCAVPIQIALDFFPAKAVFSGEGALTRVVTVRGRTNAVLGLLPVPTDDAVSCARALADMIPARGLAQVQHVSVDNPSSKLFQEFRLICPNLQIMTLDSVHLAMTWEYASSRKRTAGSKTLRKILSKFTATDDSFDVRRWGRPYDGTTCAPLTYEEARVQRQIQDCSMREKTAQRLLRELDPNKPVYLRIEWIKSLAAVASIYREEADSGEKRIDTRTLRQVLADVKAALNVARLSNKLQEAEHILRKVHELEALIEASESEEASAELAQALCSARAEDTSPATATTNQEFVEPKPPVSALVKGGKSSHGEEMARRTSTRSHLRDMLRTSAGWVRLPPPGDCQPESPESAEELADQKEPGLRRRESWLKWWPEHAFSEGYALHQQEAFFERLPKERLNSEEMQLRDAIIAFLEKWKGKDMASLDDIVQDPCVSECIRSTLPESVPLEDWLRRRQRLGRRAAPVSRLEAPKTPMARWKKDQMISDPLEPEQRRKFQRRDSTERRPSGVFGLNFSVSDAGQICGRIAGDDEDICDLPWPTTSVVPDQKSFQWIREVGAGTRRLLPSVTSRASGMVLEEVMAWRFRHRCRAASCQDRGRSRFCESLGTGTALEEWSQCCRECGRHIDQRSGRPHRRAGTMHGGMARCSATLLREFRSSGQRGGWAPSAGRTPLSKLVHDDVDDHGDYGGAAAATAGFQAIVIPDDADDLLVFDSDAADVDAAHVDDDDDYDDGGGGGDGDIVMMMMIMMVRMMMMNKVMTMMMRRSLGIGPCEGPWGKKEQKLLRRTSRIAAAPPGNPRALQALQMLSRQSQSTNRADQLWQCARSDLEEMCGHE</sequence>
<name>A0A1Q9D8H8_SYMMI</name>